<keyword evidence="2" id="KW-1185">Reference proteome</keyword>
<gene>
    <name evidence="1" type="ORF">CHS0354_027458</name>
</gene>
<reference evidence="1" key="1">
    <citation type="journal article" date="2021" name="Genome Biol. Evol.">
        <title>A High-Quality Reference Genome for a Parasitic Bivalve with Doubly Uniparental Inheritance (Bivalvia: Unionida).</title>
        <authorList>
            <person name="Smith C.H."/>
        </authorList>
    </citation>
    <scope>NUCLEOTIDE SEQUENCE</scope>
    <source>
        <strain evidence="1">CHS0354</strain>
    </source>
</reference>
<reference evidence="1" key="2">
    <citation type="journal article" date="2021" name="Genome Biol. Evol.">
        <title>Developing a high-quality reference genome for a parasitic bivalve with doubly uniparental inheritance (Bivalvia: Unionida).</title>
        <authorList>
            <person name="Smith C.H."/>
        </authorList>
    </citation>
    <scope>NUCLEOTIDE SEQUENCE</scope>
    <source>
        <strain evidence="1">CHS0354</strain>
        <tissue evidence="1">Mantle</tissue>
    </source>
</reference>
<name>A0AAE0W8Y1_9BIVA</name>
<dbReference type="AlphaFoldDB" id="A0AAE0W8Y1"/>
<accession>A0AAE0W8Y1</accession>
<evidence type="ECO:0000313" key="2">
    <source>
        <dbReference type="Proteomes" id="UP001195483"/>
    </source>
</evidence>
<protein>
    <submittedName>
        <fullName evidence="1">Uncharacterized protein</fullName>
    </submittedName>
</protein>
<reference evidence="1" key="3">
    <citation type="submission" date="2023-05" db="EMBL/GenBank/DDBJ databases">
        <authorList>
            <person name="Smith C.H."/>
        </authorList>
    </citation>
    <scope>NUCLEOTIDE SEQUENCE</scope>
    <source>
        <strain evidence="1">CHS0354</strain>
        <tissue evidence="1">Mantle</tissue>
    </source>
</reference>
<proteinExistence type="predicted"/>
<evidence type="ECO:0000313" key="1">
    <source>
        <dbReference type="EMBL" id="KAK3604605.1"/>
    </source>
</evidence>
<dbReference type="Proteomes" id="UP001195483">
    <property type="component" value="Unassembled WGS sequence"/>
</dbReference>
<sequence>MMQALNASGNVVMPVGDSPKVLVSPSNVSITQAKPVIHPSTPLLQSTSIGDIGRESLRQLGIPSIDTKPNVIIDDSQSTCFEISARPNPPTSTAVPNIPFFSGDEPIQIGDVTYCKRSEGLYVVGRDMTSYRAWGEKASTKAILRRLDTAFDGISSKGMIVQEFLKILSKEKGNRSLPLVVDWKHFYKPRSKWATSEKRIRKGISYIKFGFN</sequence>
<comment type="caution">
    <text evidence="1">The sequence shown here is derived from an EMBL/GenBank/DDBJ whole genome shotgun (WGS) entry which is preliminary data.</text>
</comment>
<organism evidence="1 2">
    <name type="scientific">Potamilus streckersoni</name>
    <dbReference type="NCBI Taxonomy" id="2493646"/>
    <lineage>
        <taxon>Eukaryota</taxon>
        <taxon>Metazoa</taxon>
        <taxon>Spiralia</taxon>
        <taxon>Lophotrochozoa</taxon>
        <taxon>Mollusca</taxon>
        <taxon>Bivalvia</taxon>
        <taxon>Autobranchia</taxon>
        <taxon>Heteroconchia</taxon>
        <taxon>Palaeoheterodonta</taxon>
        <taxon>Unionida</taxon>
        <taxon>Unionoidea</taxon>
        <taxon>Unionidae</taxon>
        <taxon>Ambleminae</taxon>
        <taxon>Lampsilini</taxon>
        <taxon>Potamilus</taxon>
    </lineage>
</organism>
<dbReference type="EMBL" id="JAEAOA010001660">
    <property type="protein sequence ID" value="KAK3604605.1"/>
    <property type="molecule type" value="Genomic_DNA"/>
</dbReference>